<accession>A0A4T0SAC3</accession>
<sequence length="490" mass="56260">MKIEGVLFTLALSGASVNANWFGSKPSSIERQEWNTDQLQNWLKENKIKFSDKSNKDSLLKTVKKNWDTVAHRQQVILNDIKDETIDKWVHYRSYNFTQRFHRWDESKIREYLLENGVVAPKSSVEELRILVKQLAGDVRSSALSAAAEATAHASSTYDASKDNAKDRLTYIHDYVLRELNDSKDFIYSSWNDNELRSFLEKKGIIRTKSQIKRDELLKGMRQYYAALADPVYDAWSDNYIRHWLESNGVIKTKSAKTRDDLLNLMKDNYYDAKSHVYNTWSDNQLRTWLVDHGYLKSRDEKTREEMLYLIGKYYTSSRDVVISSWRTSDLRDWAISHGLIKSDVQVKREELEKLAHAKYDKLTSTAAPYVSWTDARLRGWLRAYEPEVAKVAKTRDELLSEVRKRYVDSKGYSEIVYGEIMGWVNYGRSSIGCLYNYLTGSARSVAENAQEKADELGKSADIASKSAEAAASSASSLAAKASKAAKKEL</sequence>
<dbReference type="Pfam" id="PF10281">
    <property type="entry name" value="Ish1"/>
    <property type="match status" value="5"/>
</dbReference>
<comment type="caution">
    <text evidence="2">The sequence shown here is derived from an EMBL/GenBank/DDBJ whole genome shotgun (WGS) entry which is preliminary data.</text>
</comment>
<evidence type="ECO:0000256" key="1">
    <source>
        <dbReference type="SAM" id="SignalP"/>
    </source>
</evidence>
<feature type="signal peptide" evidence="1">
    <location>
        <begin position="1"/>
        <end position="19"/>
    </location>
</feature>
<dbReference type="EMBL" id="SPRO01000032">
    <property type="protein sequence ID" value="TIC28948.1"/>
    <property type="molecule type" value="Genomic_DNA"/>
</dbReference>
<dbReference type="InterPro" id="IPR018803">
    <property type="entry name" value="Ish1/Msc1-like"/>
</dbReference>
<name>A0A4T0SAC3_9BASI</name>
<organism evidence="2 3">
    <name type="scientific">Wallemia mellicola</name>
    <dbReference type="NCBI Taxonomy" id="1708541"/>
    <lineage>
        <taxon>Eukaryota</taxon>
        <taxon>Fungi</taxon>
        <taxon>Dikarya</taxon>
        <taxon>Basidiomycota</taxon>
        <taxon>Wallemiomycotina</taxon>
        <taxon>Wallemiomycetes</taxon>
        <taxon>Wallemiales</taxon>
        <taxon>Wallemiaceae</taxon>
        <taxon>Wallemia</taxon>
    </lineage>
</organism>
<proteinExistence type="predicted"/>
<keyword evidence="1" id="KW-0732">Signal</keyword>
<evidence type="ECO:0000313" key="3">
    <source>
        <dbReference type="Proteomes" id="UP000305647"/>
    </source>
</evidence>
<evidence type="ECO:0000313" key="2">
    <source>
        <dbReference type="EMBL" id="TIC28948.1"/>
    </source>
</evidence>
<dbReference type="AlphaFoldDB" id="A0A4T0SAC3"/>
<reference evidence="2 3" key="1">
    <citation type="submission" date="2019-03" db="EMBL/GenBank/DDBJ databases">
        <title>Sequencing 25 genomes of Wallemia mellicola.</title>
        <authorList>
            <person name="Gostincar C."/>
        </authorList>
    </citation>
    <scope>NUCLEOTIDE SEQUENCE [LARGE SCALE GENOMIC DNA]</scope>
    <source>
        <strain evidence="2 3">EXF-8738</strain>
    </source>
</reference>
<gene>
    <name evidence="2" type="ORF">E3Q10_02852</name>
</gene>
<protein>
    <submittedName>
        <fullName evidence="2">Uncharacterized protein</fullName>
    </submittedName>
</protein>
<feature type="chain" id="PRO_5044091205" evidence="1">
    <location>
        <begin position="20"/>
        <end position="490"/>
    </location>
</feature>
<dbReference type="Proteomes" id="UP000305647">
    <property type="component" value="Unassembled WGS sequence"/>
</dbReference>